<dbReference type="PANTHER" id="PTHR10030">
    <property type="entry name" value="ALPHA-L-FUCOSIDASE"/>
    <property type="match status" value="1"/>
</dbReference>
<dbReference type="Gene3D" id="3.20.20.80">
    <property type="entry name" value="Glycosidases"/>
    <property type="match status" value="1"/>
</dbReference>
<dbReference type="EC" id="3.2.1.51" evidence="3"/>
<dbReference type="Pfam" id="PF01120">
    <property type="entry name" value="Alpha_L_fucos"/>
    <property type="match status" value="1"/>
</dbReference>
<dbReference type="GO" id="GO:0006004">
    <property type="term" value="P:fucose metabolic process"/>
    <property type="evidence" value="ECO:0007669"/>
    <property type="project" value="InterPro"/>
</dbReference>
<keyword evidence="6" id="KW-0326">Glycosidase</keyword>
<evidence type="ECO:0000256" key="1">
    <source>
        <dbReference type="ARBA" id="ARBA00004071"/>
    </source>
</evidence>
<comment type="similarity">
    <text evidence="2">Belongs to the glycosyl hydrolase 29 family.</text>
</comment>
<feature type="domain" description="Glycoside hydrolase family 29 N-terminal" evidence="7">
    <location>
        <begin position="11"/>
        <end position="341"/>
    </location>
</feature>
<gene>
    <name evidence="8" type="ORF">H9831_02320</name>
</gene>
<dbReference type="GO" id="GO:0005764">
    <property type="term" value="C:lysosome"/>
    <property type="evidence" value="ECO:0007669"/>
    <property type="project" value="TreeGrafter"/>
</dbReference>
<evidence type="ECO:0000256" key="5">
    <source>
        <dbReference type="ARBA" id="ARBA00022801"/>
    </source>
</evidence>
<dbReference type="InterPro" id="IPR017853">
    <property type="entry name" value="GH"/>
</dbReference>
<reference evidence="8" key="1">
    <citation type="journal article" date="2021" name="PeerJ">
        <title>Extensive microbial diversity within the chicken gut microbiome revealed by metagenomics and culture.</title>
        <authorList>
            <person name="Gilroy R."/>
            <person name="Ravi A."/>
            <person name="Getino M."/>
            <person name="Pursley I."/>
            <person name="Horton D.L."/>
            <person name="Alikhan N.F."/>
            <person name="Baker D."/>
            <person name="Gharbi K."/>
            <person name="Hall N."/>
            <person name="Watson M."/>
            <person name="Adriaenssens E.M."/>
            <person name="Foster-Nyarko E."/>
            <person name="Jarju S."/>
            <person name="Secka A."/>
            <person name="Antonio M."/>
            <person name="Oren A."/>
            <person name="Chaudhuri R.R."/>
            <person name="La Ragione R."/>
            <person name="Hildebrand F."/>
            <person name="Pallen M.J."/>
        </authorList>
    </citation>
    <scope>NUCLEOTIDE SEQUENCE</scope>
    <source>
        <strain evidence="8">ChiSxjej3B15-24422</strain>
    </source>
</reference>
<evidence type="ECO:0000259" key="7">
    <source>
        <dbReference type="Pfam" id="PF01120"/>
    </source>
</evidence>
<name>A0A9D1YME7_9FIRM</name>
<comment type="caution">
    <text evidence="8">The sequence shown here is derived from an EMBL/GenBank/DDBJ whole genome shotgun (WGS) entry which is preliminary data.</text>
</comment>
<dbReference type="PIRSF" id="PIRSF001092">
    <property type="entry name" value="Alpha-L-fucosidase"/>
    <property type="match status" value="1"/>
</dbReference>
<keyword evidence="5" id="KW-0378">Hydrolase</keyword>
<dbReference type="EMBL" id="DXDD01000030">
    <property type="protein sequence ID" value="HIY59505.1"/>
    <property type="molecule type" value="Genomic_DNA"/>
</dbReference>
<dbReference type="SUPFAM" id="SSF51445">
    <property type="entry name" value="(Trans)glycosidases"/>
    <property type="match status" value="1"/>
</dbReference>
<evidence type="ECO:0000256" key="4">
    <source>
        <dbReference type="ARBA" id="ARBA00022729"/>
    </source>
</evidence>
<sequence>MKTIEELRSLETAQKNYVPEKVEKLSEKDMQWFRDAKFGMFIHWGLYSLLGKGEWVLFNERLDMKKYAALSQDFSAEAFDAEKWARTAKEAGMKYMVLTTRHHDGFCLFDSKASGYNSVNSAAKRDFVKEYTEACRKEGLKVGFYYSPMDWRYPGYFFPELYWESAQEMKKQCWEQLEELMTNYGKIDLLWFDGEWLAHGGIGFGENGWMRDPDWGKSRYLRVNYFWESEKLINRIRALQPGIMINNRGGWEGDFHVRERQIGGIRTDKPWDSNDCLARSWGYIPGMPVLSLEQLIRNLVSIIVRDGNYLLNVGPAGDGSFDPEHVQRLKQLGAWLEKYGESVYGTRGGPVQPGVWGGCVYRENTVYVHITEWGKDRIEIPETGRLLSFRGLNCTNISLTEQNGMLRIEIPIEDRAPYDSIVRLDYAEPVRWDGVEAKEEDVYGLADGLG</sequence>
<accession>A0A9D1YME7</accession>
<organism evidence="8 9">
    <name type="scientific">Candidatus Eisenbergiella pullistercoris</name>
    <dbReference type="NCBI Taxonomy" id="2838555"/>
    <lineage>
        <taxon>Bacteria</taxon>
        <taxon>Bacillati</taxon>
        <taxon>Bacillota</taxon>
        <taxon>Clostridia</taxon>
        <taxon>Lachnospirales</taxon>
        <taxon>Lachnospiraceae</taxon>
        <taxon>Eisenbergiella</taxon>
    </lineage>
</organism>
<dbReference type="SMART" id="SM00812">
    <property type="entry name" value="Alpha_L_fucos"/>
    <property type="match status" value="1"/>
</dbReference>
<evidence type="ECO:0000313" key="9">
    <source>
        <dbReference type="Proteomes" id="UP000824007"/>
    </source>
</evidence>
<comment type="function">
    <text evidence="1">Alpha-L-fucosidase is responsible for hydrolyzing the alpha-1,6-linked fucose joined to the reducing-end N-acetylglucosamine of the carbohydrate moieties of glycoproteins.</text>
</comment>
<dbReference type="InterPro" id="IPR000933">
    <property type="entry name" value="Glyco_hydro_29"/>
</dbReference>
<dbReference type="InterPro" id="IPR057739">
    <property type="entry name" value="Glyco_hydro_29_N"/>
</dbReference>
<proteinExistence type="inferred from homology"/>
<evidence type="ECO:0000313" key="8">
    <source>
        <dbReference type="EMBL" id="HIY59505.1"/>
    </source>
</evidence>
<reference evidence="8" key="2">
    <citation type="submission" date="2021-04" db="EMBL/GenBank/DDBJ databases">
        <authorList>
            <person name="Gilroy R."/>
        </authorList>
    </citation>
    <scope>NUCLEOTIDE SEQUENCE</scope>
    <source>
        <strain evidence="8">ChiSxjej3B15-24422</strain>
    </source>
</reference>
<evidence type="ECO:0000256" key="6">
    <source>
        <dbReference type="ARBA" id="ARBA00023295"/>
    </source>
</evidence>
<dbReference type="Proteomes" id="UP000824007">
    <property type="component" value="Unassembled WGS sequence"/>
</dbReference>
<dbReference type="PRINTS" id="PR00741">
    <property type="entry name" value="GLHYDRLASE29"/>
</dbReference>
<dbReference type="GO" id="GO:0004560">
    <property type="term" value="F:alpha-L-fucosidase activity"/>
    <property type="evidence" value="ECO:0007669"/>
    <property type="project" value="InterPro"/>
</dbReference>
<dbReference type="GO" id="GO:0016139">
    <property type="term" value="P:glycoside catabolic process"/>
    <property type="evidence" value="ECO:0007669"/>
    <property type="project" value="TreeGrafter"/>
</dbReference>
<dbReference type="AlphaFoldDB" id="A0A9D1YME7"/>
<dbReference type="PANTHER" id="PTHR10030:SF37">
    <property type="entry name" value="ALPHA-L-FUCOSIDASE-RELATED"/>
    <property type="match status" value="1"/>
</dbReference>
<dbReference type="InterPro" id="IPR016286">
    <property type="entry name" value="FUC_metazoa-typ"/>
</dbReference>
<evidence type="ECO:0000256" key="3">
    <source>
        <dbReference type="ARBA" id="ARBA00012662"/>
    </source>
</evidence>
<keyword evidence="4" id="KW-0732">Signal</keyword>
<evidence type="ECO:0000256" key="2">
    <source>
        <dbReference type="ARBA" id="ARBA00007951"/>
    </source>
</evidence>
<protein>
    <recommendedName>
        <fullName evidence="3">alpha-L-fucosidase</fullName>
        <ecNumber evidence="3">3.2.1.51</ecNumber>
    </recommendedName>
</protein>